<dbReference type="Proteomes" id="UP000176998">
    <property type="component" value="Unassembled WGS sequence"/>
</dbReference>
<feature type="compositionally biased region" description="Polar residues" evidence="1">
    <location>
        <begin position="191"/>
        <end position="200"/>
    </location>
</feature>
<reference evidence="2 3" key="1">
    <citation type="submission" date="2016-09" db="EMBL/GenBank/DDBJ databases">
        <authorList>
            <person name="Capua I."/>
            <person name="De Benedictis P."/>
            <person name="Joannis T."/>
            <person name="Lombin L.H."/>
            <person name="Cattoli G."/>
        </authorList>
    </citation>
    <scope>NUCLEOTIDE SEQUENCE [LARGE SCALE GENOMIC DNA]</scope>
    <source>
        <strain evidence="2 3">IMI 309357</strain>
    </source>
</reference>
<dbReference type="RefSeq" id="XP_022470725.1">
    <property type="nucleotide sequence ID" value="XM_022622783.1"/>
</dbReference>
<dbReference type="OrthoDB" id="2735536at2759"/>
<dbReference type="AlphaFoldDB" id="A0A1G4AWM0"/>
<organism evidence="2 3">
    <name type="scientific">Colletotrichum orchidophilum</name>
    <dbReference type="NCBI Taxonomy" id="1209926"/>
    <lineage>
        <taxon>Eukaryota</taxon>
        <taxon>Fungi</taxon>
        <taxon>Dikarya</taxon>
        <taxon>Ascomycota</taxon>
        <taxon>Pezizomycotina</taxon>
        <taxon>Sordariomycetes</taxon>
        <taxon>Hypocreomycetidae</taxon>
        <taxon>Glomerellales</taxon>
        <taxon>Glomerellaceae</taxon>
        <taxon>Colletotrichum</taxon>
    </lineage>
</organism>
<name>A0A1G4AWM0_9PEZI</name>
<keyword evidence="3" id="KW-1185">Reference proteome</keyword>
<evidence type="ECO:0000256" key="1">
    <source>
        <dbReference type="SAM" id="MobiDB-lite"/>
    </source>
</evidence>
<accession>A0A1G4AWM0</accession>
<comment type="caution">
    <text evidence="2">The sequence shown here is derived from an EMBL/GenBank/DDBJ whole genome shotgun (WGS) entry which is preliminary data.</text>
</comment>
<dbReference type="Gene3D" id="3.40.50.720">
    <property type="entry name" value="NAD(P)-binding Rossmann-like Domain"/>
    <property type="match status" value="1"/>
</dbReference>
<sequence>MAGKPVPSLQNILWRIPVDEQRKRSWSYACHDDTFHTASTFNFRKGNSNTDFFDPAVKGTTEILRGVVRKGAQQEEYRRLELHDLPKRLRRRRRGHLSPIPSPDFDVTTVCRPMVYGQLHGTPVTKSLQDLNESNFMLYQSPCGRELTSASSVPPEMLDLYVDVRDVARAHLLAAMAPDAGGKRDRMSPGGASNQQLAHI</sequence>
<dbReference type="GeneID" id="34564293"/>
<proteinExistence type="predicted"/>
<dbReference type="STRING" id="1209926.A0A1G4AWM0"/>
<protein>
    <submittedName>
        <fullName evidence="2">NAD dependent epimerase/dehydratase</fullName>
    </submittedName>
</protein>
<dbReference type="EMBL" id="MJBS01000117">
    <property type="protein sequence ID" value="OHE93560.1"/>
    <property type="molecule type" value="Genomic_DNA"/>
</dbReference>
<evidence type="ECO:0000313" key="2">
    <source>
        <dbReference type="EMBL" id="OHE93560.1"/>
    </source>
</evidence>
<feature type="region of interest" description="Disordered" evidence="1">
    <location>
        <begin position="180"/>
        <end position="200"/>
    </location>
</feature>
<evidence type="ECO:0000313" key="3">
    <source>
        <dbReference type="Proteomes" id="UP000176998"/>
    </source>
</evidence>
<gene>
    <name evidence="2" type="ORF">CORC01_11157</name>
</gene>